<name>A0ABQ9G723_9NEOP</name>
<feature type="domain" description="Endonuclease/exonuclease/phosphatase" evidence="2">
    <location>
        <begin position="38"/>
        <end position="113"/>
    </location>
</feature>
<feature type="region of interest" description="Disordered" evidence="1">
    <location>
        <begin position="158"/>
        <end position="180"/>
    </location>
</feature>
<evidence type="ECO:0000313" key="4">
    <source>
        <dbReference type="Proteomes" id="UP001159363"/>
    </source>
</evidence>
<comment type="caution">
    <text evidence="3">The sequence shown here is derived from an EMBL/GenBank/DDBJ whole genome shotgun (WGS) entry which is preliminary data.</text>
</comment>
<keyword evidence="4" id="KW-1185">Reference proteome</keyword>
<dbReference type="InterPro" id="IPR005135">
    <property type="entry name" value="Endo/exonuclease/phosphatase"/>
</dbReference>
<evidence type="ECO:0000313" key="3">
    <source>
        <dbReference type="EMBL" id="KAJ8868249.1"/>
    </source>
</evidence>
<accession>A0ABQ9G723</accession>
<dbReference type="Gene3D" id="3.60.10.10">
    <property type="entry name" value="Endonuclease/exonuclease/phosphatase"/>
    <property type="match status" value="1"/>
</dbReference>
<feature type="compositionally biased region" description="Basic and acidic residues" evidence="1">
    <location>
        <begin position="158"/>
        <end position="170"/>
    </location>
</feature>
<proteinExistence type="predicted"/>
<dbReference type="EMBL" id="JARBHB010000014">
    <property type="protein sequence ID" value="KAJ8868249.1"/>
    <property type="molecule type" value="Genomic_DNA"/>
</dbReference>
<gene>
    <name evidence="3" type="ORF">PR048_029765</name>
</gene>
<evidence type="ECO:0000256" key="1">
    <source>
        <dbReference type="SAM" id="MobiDB-lite"/>
    </source>
</evidence>
<feature type="compositionally biased region" description="Polar residues" evidence="1">
    <location>
        <begin position="171"/>
        <end position="180"/>
    </location>
</feature>
<dbReference type="InterPro" id="IPR036691">
    <property type="entry name" value="Endo/exonu/phosph_ase_sf"/>
</dbReference>
<evidence type="ECO:0000259" key="2">
    <source>
        <dbReference type="Pfam" id="PF14529"/>
    </source>
</evidence>
<protein>
    <recommendedName>
        <fullName evidence="2">Endonuclease/exonuclease/phosphatase domain-containing protein</fullName>
    </recommendedName>
</protein>
<sequence length="180" mass="20754">MFQEQYVLHRKVMGFPGVLLTSDENPKAAIWIYKPYRNKILDSLHNIEMVIATDVNTKSQMWYSPETDDKEIIVEQFIMARDLCICNTACNMAIYMSPAHDKKTYIDGSASDHQIILVVVRLTEILENKSVVQRPRYTHRAANLKRFDDLLLAEAEGHNDIEDPQERADKTTASIEYTCD</sequence>
<reference evidence="3 4" key="1">
    <citation type="submission" date="2023-02" db="EMBL/GenBank/DDBJ databases">
        <title>LHISI_Scaffold_Assembly.</title>
        <authorList>
            <person name="Stuart O.P."/>
            <person name="Cleave R."/>
            <person name="Magrath M.J.L."/>
            <person name="Mikheyev A.S."/>
        </authorList>
    </citation>
    <scope>NUCLEOTIDE SEQUENCE [LARGE SCALE GENOMIC DNA]</scope>
    <source>
        <strain evidence="3">Daus_M_001</strain>
        <tissue evidence="3">Leg muscle</tissue>
    </source>
</reference>
<dbReference type="Proteomes" id="UP001159363">
    <property type="component" value="Chromosome 13"/>
</dbReference>
<dbReference type="Pfam" id="PF14529">
    <property type="entry name" value="Exo_endo_phos_2"/>
    <property type="match status" value="1"/>
</dbReference>
<dbReference type="SUPFAM" id="SSF56219">
    <property type="entry name" value="DNase I-like"/>
    <property type="match status" value="1"/>
</dbReference>
<organism evidence="3 4">
    <name type="scientific">Dryococelus australis</name>
    <dbReference type="NCBI Taxonomy" id="614101"/>
    <lineage>
        <taxon>Eukaryota</taxon>
        <taxon>Metazoa</taxon>
        <taxon>Ecdysozoa</taxon>
        <taxon>Arthropoda</taxon>
        <taxon>Hexapoda</taxon>
        <taxon>Insecta</taxon>
        <taxon>Pterygota</taxon>
        <taxon>Neoptera</taxon>
        <taxon>Polyneoptera</taxon>
        <taxon>Phasmatodea</taxon>
        <taxon>Verophasmatodea</taxon>
        <taxon>Anareolatae</taxon>
        <taxon>Phasmatidae</taxon>
        <taxon>Eurycanthinae</taxon>
        <taxon>Dryococelus</taxon>
    </lineage>
</organism>